<feature type="transmembrane region" description="Helical" evidence="1">
    <location>
        <begin position="106"/>
        <end position="131"/>
    </location>
</feature>
<evidence type="ECO:0000313" key="2">
    <source>
        <dbReference type="EMBL" id="GET37514.1"/>
    </source>
</evidence>
<feature type="transmembrane region" description="Helical" evidence="1">
    <location>
        <begin position="332"/>
        <end position="352"/>
    </location>
</feature>
<reference evidence="2" key="1">
    <citation type="submission" date="2019-10" db="EMBL/GenBank/DDBJ databases">
        <title>Draft genome sequece of Microseira wollei NIES-4236.</title>
        <authorList>
            <person name="Yamaguchi H."/>
            <person name="Suzuki S."/>
            <person name="Kawachi M."/>
        </authorList>
    </citation>
    <scope>NUCLEOTIDE SEQUENCE</scope>
    <source>
        <strain evidence="2">NIES-4236</strain>
    </source>
</reference>
<protein>
    <recommendedName>
        <fullName evidence="4">Glycosyltransferase RgtA/B/C/D-like domain-containing protein</fullName>
    </recommendedName>
</protein>
<accession>A0AAV3XAS8</accession>
<proteinExistence type="predicted"/>
<dbReference type="EMBL" id="BLAY01000029">
    <property type="protein sequence ID" value="GET37514.1"/>
    <property type="molecule type" value="Genomic_DNA"/>
</dbReference>
<sequence>MKTLIKVALIALLWITVINSGTLGGIDTELRLRMAHAWWTGGQEVAPNYQPKERGDLKAGIMGVGGKRYIGYDVGQSLLMLPADWLGTKLNKFFPELESKHYLRPWLVNFLTFLPLNVAAVVCCFWLLRLFDFNERIAGLTSIAWLLGTTVFHYAQVPQQNNQVLLFVTIGYAAALACVKFGRPWFAALSGLGLGAALLIRMSSVIHILTVVFFLVGCIVYQSRNKLKVLQVVGFWIVGFVPLALLGRVFDYLRYGSFWTTGQTLSVRQLTTDPMWAGLPELPGNHPFTNPPSVGIFGVLVSAAKSLFIYDPLLLPCLGLAIVLWQRLSPYLQWYLISGIFNLGLQIVLTSRLDFWHGDWAWGARYHVTSVHLLLIPLVALFLKHLLFTRGVTVWLMRGILVVAIMVQIASVTMPFHLEIVQANVRQVNSLQQFRLGQRVTNIVCLIDASFSEECISRWRLDKRILLEDYNQIYFLPFIFSHETTDNPELAKLSRILFVVWGLVLTLAIATTIRFCFAK</sequence>
<gene>
    <name evidence="2" type="ORF">MiSe_22670</name>
</gene>
<name>A0AAV3XAS8_9CYAN</name>
<keyword evidence="1" id="KW-1133">Transmembrane helix</keyword>
<dbReference type="Proteomes" id="UP001050975">
    <property type="component" value="Unassembled WGS sequence"/>
</dbReference>
<organism evidence="2 3">
    <name type="scientific">Microseira wollei NIES-4236</name>
    <dbReference type="NCBI Taxonomy" id="2530354"/>
    <lineage>
        <taxon>Bacteria</taxon>
        <taxon>Bacillati</taxon>
        <taxon>Cyanobacteriota</taxon>
        <taxon>Cyanophyceae</taxon>
        <taxon>Oscillatoriophycideae</taxon>
        <taxon>Aerosakkonematales</taxon>
        <taxon>Aerosakkonemataceae</taxon>
        <taxon>Microseira</taxon>
    </lineage>
</organism>
<feature type="transmembrane region" description="Helical" evidence="1">
    <location>
        <begin position="198"/>
        <end position="221"/>
    </location>
</feature>
<evidence type="ECO:0008006" key="4">
    <source>
        <dbReference type="Google" id="ProtNLM"/>
    </source>
</evidence>
<keyword evidence="1" id="KW-0812">Transmembrane</keyword>
<feature type="transmembrane region" description="Helical" evidence="1">
    <location>
        <begin position="395"/>
        <end position="416"/>
    </location>
</feature>
<dbReference type="RefSeq" id="WP_226579111.1">
    <property type="nucleotide sequence ID" value="NZ_BLAY01000029.1"/>
</dbReference>
<keyword evidence="1" id="KW-0472">Membrane</keyword>
<evidence type="ECO:0000313" key="3">
    <source>
        <dbReference type="Proteomes" id="UP001050975"/>
    </source>
</evidence>
<feature type="transmembrane region" description="Helical" evidence="1">
    <location>
        <begin position="164"/>
        <end position="186"/>
    </location>
</feature>
<feature type="transmembrane region" description="Helical" evidence="1">
    <location>
        <begin position="364"/>
        <end position="383"/>
    </location>
</feature>
<feature type="transmembrane region" description="Helical" evidence="1">
    <location>
        <begin position="496"/>
        <end position="517"/>
    </location>
</feature>
<keyword evidence="3" id="KW-1185">Reference proteome</keyword>
<comment type="caution">
    <text evidence="2">The sequence shown here is derived from an EMBL/GenBank/DDBJ whole genome shotgun (WGS) entry which is preliminary data.</text>
</comment>
<feature type="transmembrane region" description="Helical" evidence="1">
    <location>
        <begin position="233"/>
        <end position="250"/>
    </location>
</feature>
<dbReference type="AlphaFoldDB" id="A0AAV3XAS8"/>
<feature type="transmembrane region" description="Helical" evidence="1">
    <location>
        <begin position="307"/>
        <end position="325"/>
    </location>
</feature>
<evidence type="ECO:0000256" key="1">
    <source>
        <dbReference type="SAM" id="Phobius"/>
    </source>
</evidence>